<evidence type="ECO:0000313" key="2">
    <source>
        <dbReference type="Proteomes" id="UP000094329"/>
    </source>
</evidence>
<protein>
    <submittedName>
        <fullName evidence="1">Uncharacterized protein</fullName>
    </submittedName>
</protein>
<proteinExistence type="predicted"/>
<name>A0ABX2ZXZ2_9GAMM</name>
<keyword evidence="2" id="KW-1185">Reference proteome</keyword>
<dbReference type="EMBL" id="MDTU01000007">
    <property type="protein sequence ID" value="ODN41070.1"/>
    <property type="molecule type" value="Genomic_DNA"/>
</dbReference>
<dbReference type="Proteomes" id="UP000094329">
    <property type="component" value="Unassembled WGS sequence"/>
</dbReference>
<comment type="caution">
    <text evidence="1">The sequence shown here is derived from an EMBL/GenBank/DDBJ whole genome shotgun (WGS) entry which is preliminary data.</text>
</comment>
<sequence>MTANFEVKIDDKLLKNFEKTVRKLPTHQLRVGFFDGKEEESKDGEKEPITIAAIARLNEFGDKKKRIPERPFMQQNLEAHGFYKRHLAIRLGKVIRNKSSISTQLNRLGEIMVSDTKITTTSGDFEENKKSTIAKKGSDKPLIDLGNMRANVSYRVG</sequence>
<accession>A0ABX2ZXZ2</accession>
<reference evidence="1 2" key="1">
    <citation type="submission" date="2016-08" db="EMBL/GenBank/DDBJ databases">
        <title>Draft genome sequence of Candidatus Piscirickettsia litoralis, from seawater.</title>
        <authorList>
            <person name="Wan X."/>
            <person name="Lee A.J."/>
            <person name="Hou S."/>
            <person name="Donachie S.P."/>
        </authorList>
    </citation>
    <scope>NUCLEOTIDE SEQUENCE [LARGE SCALE GENOMIC DNA]</scope>
    <source>
        <strain evidence="1 2">Y2</strain>
    </source>
</reference>
<organism evidence="1 2">
    <name type="scientific">Piscirickettsia litoralis</name>
    <dbReference type="NCBI Taxonomy" id="1891921"/>
    <lineage>
        <taxon>Bacteria</taxon>
        <taxon>Pseudomonadati</taxon>
        <taxon>Pseudomonadota</taxon>
        <taxon>Gammaproteobacteria</taxon>
        <taxon>Thiotrichales</taxon>
        <taxon>Piscirickettsiaceae</taxon>
        <taxon>Piscirickettsia</taxon>
    </lineage>
</organism>
<gene>
    <name evidence="1" type="ORF">BGC07_18150</name>
</gene>
<dbReference type="RefSeq" id="WP_069314469.1">
    <property type="nucleotide sequence ID" value="NZ_MDTU01000007.1"/>
</dbReference>
<evidence type="ECO:0000313" key="1">
    <source>
        <dbReference type="EMBL" id="ODN41070.1"/>
    </source>
</evidence>